<feature type="transmembrane region" description="Helical" evidence="8">
    <location>
        <begin position="305"/>
        <end position="327"/>
    </location>
</feature>
<dbReference type="Proteomes" id="UP000403266">
    <property type="component" value="Unassembled WGS sequence"/>
</dbReference>
<evidence type="ECO:0000256" key="6">
    <source>
        <dbReference type="ARBA" id="ARBA00022989"/>
    </source>
</evidence>
<dbReference type="SUPFAM" id="SSF81345">
    <property type="entry name" value="ABC transporter involved in vitamin B12 uptake, BtuC"/>
    <property type="match status" value="1"/>
</dbReference>
<dbReference type="GO" id="GO:0022857">
    <property type="term" value="F:transmembrane transporter activity"/>
    <property type="evidence" value="ECO:0007669"/>
    <property type="project" value="InterPro"/>
</dbReference>
<protein>
    <submittedName>
        <fullName evidence="9">Iron chelate uptake ABC transporter family permease subunit</fullName>
    </submittedName>
</protein>
<dbReference type="AlphaFoldDB" id="A0A5N7MVI1"/>
<keyword evidence="5 8" id="KW-0812">Transmembrane</keyword>
<reference evidence="9 10" key="1">
    <citation type="journal article" date="2019" name="Syst. Appl. Microbiol.">
        <title>Microvirga tunisiensis sp. nov., a root nodule symbiotic bacterium isolated from Lupinus micranthus and L. luteus grown in Northern Tunisia.</title>
        <authorList>
            <person name="Msaddak A."/>
            <person name="Rejili M."/>
            <person name="Duran D."/>
            <person name="Mars M."/>
            <person name="Palacios J.M."/>
            <person name="Ruiz-Argueso T."/>
            <person name="Rey L."/>
            <person name="Imperial J."/>
        </authorList>
    </citation>
    <scope>NUCLEOTIDE SEQUENCE [LARGE SCALE GENOMIC DNA]</scope>
    <source>
        <strain evidence="9 10">Lmie10</strain>
    </source>
</reference>
<dbReference type="FunFam" id="1.10.3470.10:FF:000001">
    <property type="entry name" value="Vitamin B12 ABC transporter permease BtuC"/>
    <property type="match status" value="1"/>
</dbReference>
<evidence type="ECO:0000256" key="1">
    <source>
        <dbReference type="ARBA" id="ARBA00004651"/>
    </source>
</evidence>
<feature type="transmembrane region" description="Helical" evidence="8">
    <location>
        <begin position="174"/>
        <end position="195"/>
    </location>
</feature>
<dbReference type="PANTHER" id="PTHR30472:SF25">
    <property type="entry name" value="ABC TRANSPORTER PERMEASE PROTEIN MJ0876-RELATED"/>
    <property type="match status" value="1"/>
</dbReference>
<organism evidence="9 10">
    <name type="scientific">Microvirga tunisiensis</name>
    <dbReference type="NCBI Taxonomy" id="2108360"/>
    <lineage>
        <taxon>Bacteria</taxon>
        <taxon>Pseudomonadati</taxon>
        <taxon>Pseudomonadota</taxon>
        <taxon>Alphaproteobacteria</taxon>
        <taxon>Hyphomicrobiales</taxon>
        <taxon>Methylobacteriaceae</taxon>
        <taxon>Microvirga</taxon>
    </lineage>
</organism>
<dbReference type="RefSeq" id="WP_152718099.1">
    <property type="nucleotide sequence ID" value="NZ_VOSJ01000548.1"/>
</dbReference>
<feature type="transmembrane region" description="Helical" evidence="8">
    <location>
        <begin position="139"/>
        <end position="162"/>
    </location>
</feature>
<dbReference type="InterPro" id="IPR037294">
    <property type="entry name" value="ABC_BtuC-like"/>
</dbReference>
<dbReference type="EMBL" id="VOSK01000510">
    <property type="protein sequence ID" value="MPR31003.1"/>
    <property type="molecule type" value="Genomic_DNA"/>
</dbReference>
<dbReference type="PANTHER" id="PTHR30472">
    <property type="entry name" value="FERRIC ENTEROBACTIN TRANSPORT SYSTEM PERMEASE PROTEIN"/>
    <property type="match status" value="1"/>
</dbReference>
<evidence type="ECO:0000256" key="4">
    <source>
        <dbReference type="ARBA" id="ARBA00022475"/>
    </source>
</evidence>
<keyword evidence="3" id="KW-0813">Transport</keyword>
<accession>A0A5N7MVI1</accession>
<evidence type="ECO:0000256" key="7">
    <source>
        <dbReference type="ARBA" id="ARBA00023136"/>
    </source>
</evidence>
<evidence type="ECO:0000313" key="10">
    <source>
        <dbReference type="Proteomes" id="UP000403266"/>
    </source>
</evidence>
<dbReference type="InterPro" id="IPR000522">
    <property type="entry name" value="ABC_transptr_permease_BtuC"/>
</dbReference>
<keyword evidence="7 8" id="KW-0472">Membrane</keyword>
<sequence>MTALALEQEHFRRAFRERRIFLMAVLAVLLLLVSVLALGLGATGVSPARVFAIVANALSGHAMATGGDAVIILQVRLPRLLLGLMIGAALASSGALMQGLFRNPLADPGLVGVSAGAALAAAATITLGDKLLAPLIGPLPFGALPVGAFAGGLLTTLGLYLVATRSGRTSIATMLLAGVAFGALAGAVMGLFSYLSDDRQLRDLSFWSLGSLSGATWTKVMAVAPFILPTLLTMSFLARGLNALSLGEAEAFHLGVPVQRVKAIAVLLVAIAVGASVAAAGMIGFVGIVVPHVLRLMAGADHRMLLPASSLLGAALLVAADTMARTIAAPAELPIGILTAAIGAPFFLWLLLRRQGGIAL</sequence>
<feature type="transmembrane region" description="Helical" evidence="8">
    <location>
        <begin position="20"/>
        <end position="42"/>
    </location>
</feature>
<feature type="transmembrane region" description="Helical" evidence="8">
    <location>
        <begin position="48"/>
        <end position="73"/>
    </location>
</feature>
<comment type="subcellular location">
    <subcellularLocation>
        <location evidence="1">Cell membrane</location>
        <topology evidence="1">Multi-pass membrane protein</topology>
    </subcellularLocation>
</comment>
<dbReference type="GO" id="GO:0005886">
    <property type="term" value="C:plasma membrane"/>
    <property type="evidence" value="ECO:0007669"/>
    <property type="project" value="UniProtKB-SubCell"/>
</dbReference>
<feature type="transmembrane region" description="Helical" evidence="8">
    <location>
        <begin position="216"/>
        <end position="238"/>
    </location>
</feature>
<dbReference type="GO" id="GO:0033214">
    <property type="term" value="P:siderophore-iron import into cell"/>
    <property type="evidence" value="ECO:0007669"/>
    <property type="project" value="TreeGrafter"/>
</dbReference>
<comment type="caution">
    <text evidence="9">The sequence shown here is derived from an EMBL/GenBank/DDBJ whole genome shotgun (WGS) entry which is preliminary data.</text>
</comment>
<keyword evidence="10" id="KW-1185">Reference proteome</keyword>
<evidence type="ECO:0000256" key="5">
    <source>
        <dbReference type="ARBA" id="ARBA00022692"/>
    </source>
</evidence>
<evidence type="ECO:0000256" key="3">
    <source>
        <dbReference type="ARBA" id="ARBA00022448"/>
    </source>
</evidence>
<evidence type="ECO:0000256" key="8">
    <source>
        <dbReference type="SAM" id="Phobius"/>
    </source>
</evidence>
<dbReference type="Pfam" id="PF01032">
    <property type="entry name" value="FecCD"/>
    <property type="match status" value="1"/>
</dbReference>
<dbReference type="CDD" id="cd06550">
    <property type="entry name" value="TM_ABC_iron-siderophores_like"/>
    <property type="match status" value="1"/>
</dbReference>
<proteinExistence type="inferred from homology"/>
<evidence type="ECO:0000313" key="9">
    <source>
        <dbReference type="EMBL" id="MPR31003.1"/>
    </source>
</evidence>
<keyword evidence="6 8" id="KW-1133">Transmembrane helix</keyword>
<feature type="transmembrane region" description="Helical" evidence="8">
    <location>
        <begin position="80"/>
        <end position="97"/>
    </location>
</feature>
<feature type="transmembrane region" description="Helical" evidence="8">
    <location>
        <begin position="263"/>
        <end position="293"/>
    </location>
</feature>
<gene>
    <name evidence="9" type="ORF">FS320_40315</name>
</gene>
<keyword evidence="4" id="KW-1003">Cell membrane</keyword>
<feature type="transmembrane region" description="Helical" evidence="8">
    <location>
        <begin position="333"/>
        <end position="352"/>
    </location>
</feature>
<dbReference type="Gene3D" id="1.10.3470.10">
    <property type="entry name" value="ABC transporter involved in vitamin B12 uptake, BtuC"/>
    <property type="match status" value="1"/>
</dbReference>
<comment type="similarity">
    <text evidence="2">Belongs to the binding-protein-dependent transport system permease family. FecCD subfamily.</text>
</comment>
<evidence type="ECO:0000256" key="2">
    <source>
        <dbReference type="ARBA" id="ARBA00007935"/>
    </source>
</evidence>
<dbReference type="OrthoDB" id="9811975at2"/>
<name>A0A5N7MVI1_9HYPH</name>